<feature type="region of interest" description="Disordered" evidence="1">
    <location>
        <begin position="1"/>
        <end position="22"/>
    </location>
</feature>
<reference evidence="3" key="1">
    <citation type="journal article" date="2019" name="Int. J. Syst. Evol. Microbiol.">
        <title>The Global Catalogue of Microorganisms (GCM) 10K type strain sequencing project: providing services to taxonomists for standard genome sequencing and annotation.</title>
        <authorList>
            <consortium name="The Broad Institute Genomics Platform"/>
            <consortium name="The Broad Institute Genome Sequencing Center for Infectious Disease"/>
            <person name="Wu L."/>
            <person name="Ma J."/>
        </authorList>
    </citation>
    <scope>NUCLEOTIDE SEQUENCE [LARGE SCALE GENOMIC DNA]</scope>
    <source>
        <strain evidence="3">CGMCC 4.7329</strain>
    </source>
</reference>
<evidence type="ECO:0000313" key="2">
    <source>
        <dbReference type="EMBL" id="GGN95986.1"/>
    </source>
</evidence>
<evidence type="ECO:0000256" key="1">
    <source>
        <dbReference type="SAM" id="MobiDB-lite"/>
    </source>
</evidence>
<dbReference type="Proteomes" id="UP000658127">
    <property type="component" value="Unassembled WGS sequence"/>
</dbReference>
<gene>
    <name evidence="2" type="ORF">GCM10011610_60560</name>
</gene>
<name>A0ABQ2KY67_9NOCA</name>
<protein>
    <submittedName>
        <fullName evidence="2">Uncharacterized protein</fullName>
    </submittedName>
</protein>
<accession>A0ABQ2KY67</accession>
<dbReference type="EMBL" id="BMNE01000009">
    <property type="protein sequence ID" value="GGN95986.1"/>
    <property type="molecule type" value="Genomic_DNA"/>
</dbReference>
<proteinExistence type="predicted"/>
<sequence>MLSLLGVNRRTETADSCPGAPTSAGLLESGDIVVTPRRSYRVISTSFAGGAHNAGRVIADTVDLVTGRLRVFEFPSTDTTVTVRAA</sequence>
<evidence type="ECO:0000313" key="3">
    <source>
        <dbReference type="Proteomes" id="UP000658127"/>
    </source>
</evidence>
<keyword evidence="3" id="KW-1185">Reference proteome</keyword>
<dbReference type="RefSeq" id="WP_189033892.1">
    <property type="nucleotide sequence ID" value="NZ_BMNE01000009.1"/>
</dbReference>
<organism evidence="2 3">
    <name type="scientific">Nocardia rhizosphaerihabitans</name>
    <dbReference type="NCBI Taxonomy" id="1691570"/>
    <lineage>
        <taxon>Bacteria</taxon>
        <taxon>Bacillati</taxon>
        <taxon>Actinomycetota</taxon>
        <taxon>Actinomycetes</taxon>
        <taxon>Mycobacteriales</taxon>
        <taxon>Nocardiaceae</taxon>
        <taxon>Nocardia</taxon>
    </lineage>
</organism>
<comment type="caution">
    <text evidence="2">The sequence shown here is derived from an EMBL/GenBank/DDBJ whole genome shotgun (WGS) entry which is preliminary data.</text>
</comment>